<name>A0A6G1KBA6_9PLEO</name>
<dbReference type="EMBL" id="MU005770">
    <property type="protein sequence ID" value="KAF2709721.1"/>
    <property type="molecule type" value="Genomic_DNA"/>
</dbReference>
<feature type="compositionally biased region" description="Acidic residues" evidence="1">
    <location>
        <begin position="573"/>
        <end position="584"/>
    </location>
</feature>
<protein>
    <recommendedName>
        <fullName evidence="4">F-box domain-containing protein</fullName>
    </recommendedName>
</protein>
<feature type="region of interest" description="Disordered" evidence="1">
    <location>
        <begin position="555"/>
        <end position="601"/>
    </location>
</feature>
<dbReference type="AlphaFoldDB" id="A0A6G1KBA6"/>
<evidence type="ECO:0000256" key="1">
    <source>
        <dbReference type="SAM" id="MobiDB-lite"/>
    </source>
</evidence>
<proteinExistence type="predicted"/>
<accession>A0A6G1KBA6</accession>
<evidence type="ECO:0000313" key="3">
    <source>
        <dbReference type="Proteomes" id="UP000799428"/>
    </source>
</evidence>
<evidence type="ECO:0000313" key="2">
    <source>
        <dbReference type="EMBL" id="KAF2709721.1"/>
    </source>
</evidence>
<sequence>MSSSLEHDLSEEVLDHIVSFSCAASLINLCLVSKKLARIATPHLYSTISFTHGSQFKGGIKDILPLTYLILTSSSHASYVRSFTIRDTWGEFEEMEEEYTNSDDKDARRPWPRFGTPELEDVLRKASADYAVNDSEAEEIYQKIKSGLNEDVILILLFANLPNLQSLDLNIGCMIQRNHLIGMLERVGNREKPFDKLPSGPCEVSSRNKPTSTNSVAFSSPIDVLVTGTDDKYPHSPDHLAAFLNLPNLRSLYAMKMGDEEGDPEEDNAFTRLKPRSCPVEYLEFRESKLHGKNQNPLLAATIPGRLKTFNYEIGCTWAWCDIDHEATMKALEPHYNTLECLGFSHEACYPYQFDNDHEYPSSMSYRCFKALKKLKVAPAYIFGHDGITNDEEVKKPSTRELLWKALPETLEELWITRADNRVEDMGEPTVCFIPDCLIPALELVVQHRAEATPGLRRLRIEFQLIDWRVEWMGPLASLCVYAEESGIRVQIITNEEFDYEQEASRKERGWGWDEDVEWTEVYNNEGNQTRIEVADEQDLEETLTNMFHLVKEEMKERTRKRNKGSIIPNDESVSDDGLSDVETSEQGSKTDKEDQDGDEK</sequence>
<dbReference type="OrthoDB" id="5130616at2759"/>
<keyword evidence="3" id="KW-1185">Reference proteome</keyword>
<evidence type="ECO:0008006" key="4">
    <source>
        <dbReference type="Google" id="ProtNLM"/>
    </source>
</evidence>
<dbReference type="Proteomes" id="UP000799428">
    <property type="component" value="Unassembled WGS sequence"/>
</dbReference>
<gene>
    <name evidence="2" type="ORF">K504DRAFT_467672</name>
</gene>
<organism evidence="2 3">
    <name type="scientific">Pleomassaria siparia CBS 279.74</name>
    <dbReference type="NCBI Taxonomy" id="1314801"/>
    <lineage>
        <taxon>Eukaryota</taxon>
        <taxon>Fungi</taxon>
        <taxon>Dikarya</taxon>
        <taxon>Ascomycota</taxon>
        <taxon>Pezizomycotina</taxon>
        <taxon>Dothideomycetes</taxon>
        <taxon>Pleosporomycetidae</taxon>
        <taxon>Pleosporales</taxon>
        <taxon>Pleomassariaceae</taxon>
        <taxon>Pleomassaria</taxon>
    </lineage>
</organism>
<reference evidence="2" key="1">
    <citation type="journal article" date="2020" name="Stud. Mycol.">
        <title>101 Dothideomycetes genomes: a test case for predicting lifestyles and emergence of pathogens.</title>
        <authorList>
            <person name="Haridas S."/>
            <person name="Albert R."/>
            <person name="Binder M."/>
            <person name="Bloem J."/>
            <person name="Labutti K."/>
            <person name="Salamov A."/>
            <person name="Andreopoulos B."/>
            <person name="Baker S."/>
            <person name="Barry K."/>
            <person name="Bills G."/>
            <person name="Bluhm B."/>
            <person name="Cannon C."/>
            <person name="Castanera R."/>
            <person name="Culley D."/>
            <person name="Daum C."/>
            <person name="Ezra D."/>
            <person name="Gonzalez J."/>
            <person name="Henrissat B."/>
            <person name="Kuo A."/>
            <person name="Liang C."/>
            <person name="Lipzen A."/>
            <person name="Lutzoni F."/>
            <person name="Magnuson J."/>
            <person name="Mondo S."/>
            <person name="Nolan M."/>
            <person name="Ohm R."/>
            <person name="Pangilinan J."/>
            <person name="Park H.-J."/>
            <person name="Ramirez L."/>
            <person name="Alfaro M."/>
            <person name="Sun H."/>
            <person name="Tritt A."/>
            <person name="Yoshinaga Y."/>
            <person name="Zwiers L.-H."/>
            <person name="Turgeon B."/>
            <person name="Goodwin S."/>
            <person name="Spatafora J."/>
            <person name="Crous P."/>
            <person name="Grigoriev I."/>
        </authorList>
    </citation>
    <scope>NUCLEOTIDE SEQUENCE</scope>
    <source>
        <strain evidence="2">CBS 279.74</strain>
    </source>
</reference>
<feature type="region of interest" description="Disordered" evidence="1">
    <location>
        <begin position="192"/>
        <end position="213"/>
    </location>
</feature>
<dbReference type="CDD" id="cd09917">
    <property type="entry name" value="F-box_SF"/>
    <property type="match status" value="1"/>
</dbReference>